<sequence length="155" mass="17876">MKILKKIKPHKVDLLVFGLKKGESNYSALVKDLTFQLSFDPKNHSYQIREQGQLIHRSNIYFNSFLLRAFDFDQPMITIGDCVTIDAYKGQGIYPWVITEIVKEHLLKSHIYMLVSPQNIPSIKGIQKAGLRKLARIRCLKIGPVYLGKKLELFD</sequence>
<dbReference type="InterPro" id="IPR016181">
    <property type="entry name" value="Acyl_CoA_acyltransferase"/>
</dbReference>
<dbReference type="STRING" id="1305737.GCA_000526355_01783"/>
<evidence type="ECO:0008006" key="3">
    <source>
        <dbReference type="Google" id="ProtNLM"/>
    </source>
</evidence>
<reference evidence="1 2" key="1">
    <citation type="submission" date="2015-09" db="EMBL/GenBank/DDBJ databases">
        <title>Identification and resolution of microdiversity through metagenomic sequencing of parallel consortia.</title>
        <authorList>
            <person name="Nelson W.C."/>
            <person name="Romine M.F."/>
            <person name="Lindemann S.R."/>
        </authorList>
    </citation>
    <scope>NUCLEOTIDE SEQUENCE [LARGE SCALE GENOMIC DNA]</scope>
    <source>
        <strain evidence="1">HL-49</strain>
    </source>
</reference>
<gene>
    <name evidence="1" type="ORF">HLUCCX10_02610</name>
</gene>
<comment type="caution">
    <text evidence="1">The sequence shown here is derived from an EMBL/GenBank/DDBJ whole genome shotgun (WGS) entry which is preliminary data.</text>
</comment>
<name>A0A0P8AL62_9BACT</name>
<dbReference type="EMBL" id="LJXT01000009">
    <property type="protein sequence ID" value="KPQ19496.1"/>
    <property type="molecule type" value="Genomic_DNA"/>
</dbReference>
<dbReference type="PATRIC" id="fig|1305737.6.peg.1189"/>
<accession>A0A0P8AL62</accession>
<dbReference type="OrthoDB" id="825269at2"/>
<protein>
    <recommendedName>
        <fullName evidence="3">N-acetyltransferase domain-containing protein</fullName>
    </recommendedName>
</protein>
<dbReference type="AlphaFoldDB" id="A0A0P8AL62"/>
<evidence type="ECO:0000313" key="2">
    <source>
        <dbReference type="Proteomes" id="UP000050421"/>
    </source>
</evidence>
<organism evidence="1 2">
    <name type="scientific">Algoriphagus marincola HL-49</name>
    <dbReference type="NCBI Taxonomy" id="1305737"/>
    <lineage>
        <taxon>Bacteria</taxon>
        <taxon>Pseudomonadati</taxon>
        <taxon>Bacteroidota</taxon>
        <taxon>Cytophagia</taxon>
        <taxon>Cytophagales</taxon>
        <taxon>Cyclobacteriaceae</taxon>
        <taxon>Algoriphagus</taxon>
    </lineage>
</organism>
<proteinExistence type="predicted"/>
<dbReference type="SUPFAM" id="SSF55729">
    <property type="entry name" value="Acyl-CoA N-acyltransferases (Nat)"/>
    <property type="match status" value="1"/>
</dbReference>
<evidence type="ECO:0000313" key="1">
    <source>
        <dbReference type="EMBL" id="KPQ19496.1"/>
    </source>
</evidence>
<dbReference type="Proteomes" id="UP000050421">
    <property type="component" value="Unassembled WGS sequence"/>
</dbReference>